<accession>A0A8T4KUV3</accession>
<evidence type="ECO:0000313" key="2">
    <source>
        <dbReference type="EMBL" id="MBS3058201.1"/>
    </source>
</evidence>
<evidence type="ECO:0000256" key="1">
    <source>
        <dbReference type="SAM" id="Phobius"/>
    </source>
</evidence>
<protein>
    <submittedName>
        <fullName evidence="2">Uncharacterized protein</fullName>
    </submittedName>
</protein>
<gene>
    <name evidence="2" type="ORF">J4478_02255</name>
</gene>
<feature type="transmembrane region" description="Helical" evidence="1">
    <location>
        <begin position="12"/>
        <end position="33"/>
    </location>
</feature>
<sequence>MMLRDAFKNKLFTLVFAALVLFAIVFYFNNLIIEKMALAFPTQNDALLFTLGFSIIVTPLWLWGVSSSFKKLLDQKEISRELALTLLFFLISIFYGISEEKFRLVLESIFYGFMIFLLFLAAYLFTEKRKRIKPRELKLLPNIANLLFYVIVLPANIFHYAFWFFYGKTNALGIFKVTVAVNLLTVFLLAIALAAFLYENHKA</sequence>
<feature type="transmembrane region" description="Helical" evidence="1">
    <location>
        <begin position="146"/>
        <end position="166"/>
    </location>
</feature>
<feature type="transmembrane region" description="Helical" evidence="1">
    <location>
        <begin position="172"/>
        <end position="198"/>
    </location>
</feature>
<keyword evidence="1" id="KW-1133">Transmembrane helix</keyword>
<name>A0A8T4KUV3_9ARCH</name>
<dbReference type="EMBL" id="JAGVWB010000014">
    <property type="protein sequence ID" value="MBS3058201.1"/>
    <property type="molecule type" value="Genomic_DNA"/>
</dbReference>
<feature type="transmembrane region" description="Helical" evidence="1">
    <location>
        <begin position="109"/>
        <end position="126"/>
    </location>
</feature>
<reference evidence="2" key="2">
    <citation type="submission" date="2021-05" db="EMBL/GenBank/DDBJ databases">
        <title>Protein family content uncovers lineage relationships and bacterial pathway maintenance mechanisms in DPANN archaea.</title>
        <authorList>
            <person name="Castelle C.J."/>
            <person name="Meheust R."/>
            <person name="Jaffe A.L."/>
            <person name="Seitz K."/>
            <person name="Gong X."/>
            <person name="Baker B.J."/>
            <person name="Banfield J.F."/>
        </authorList>
    </citation>
    <scope>NUCLEOTIDE SEQUENCE</scope>
    <source>
        <strain evidence="2">RIFCSPLOWO2_01_FULL_43_13</strain>
    </source>
</reference>
<keyword evidence="1" id="KW-0812">Transmembrane</keyword>
<feature type="transmembrane region" description="Helical" evidence="1">
    <location>
        <begin position="45"/>
        <end position="66"/>
    </location>
</feature>
<reference evidence="2" key="1">
    <citation type="submission" date="2021-03" db="EMBL/GenBank/DDBJ databases">
        <authorList>
            <person name="Jaffe A."/>
        </authorList>
    </citation>
    <scope>NUCLEOTIDE SEQUENCE</scope>
    <source>
        <strain evidence="2">RIFCSPLOWO2_01_FULL_43_13</strain>
    </source>
</reference>
<comment type="caution">
    <text evidence="2">The sequence shown here is derived from an EMBL/GenBank/DDBJ whole genome shotgun (WGS) entry which is preliminary data.</text>
</comment>
<dbReference type="AlphaFoldDB" id="A0A8T4KUV3"/>
<keyword evidence="1" id="KW-0472">Membrane</keyword>
<dbReference type="Proteomes" id="UP000680185">
    <property type="component" value="Unassembled WGS sequence"/>
</dbReference>
<organism evidence="2 3">
    <name type="scientific">Candidatus Iainarchaeum sp</name>
    <dbReference type="NCBI Taxonomy" id="3101447"/>
    <lineage>
        <taxon>Archaea</taxon>
        <taxon>Candidatus Iainarchaeota</taxon>
        <taxon>Candidatus Iainarchaeia</taxon>
        <taxon>Candidatus Iainarchaeales</taxon>
        <taxon>Candidatus Iainarchaeaceae</taxon>
        <taxon>Candidatus Iainarchaeum</taxon>
    </lineage>
</organism>
<feature type="transmembrane region" description="Helical" evidence="1">
    <location>
        <begin position="78"/>
        <end position="97"/>
    </location>
</feature>
<proteinExistence type="predicted"/>
<evidence type="ECO:0000313" key="3">
    <source>
        <dbReference type="Proteomes" id="UP000680185"/>
    </source>
</evidence>